<reference evidence="8 9" key="1">
    <citation type="journal article" date="2015" name="Genome Biol. Evol.">
        <title>Functionally Structured Genomes in Lactobacillus kunkeei Colonizing the Honey Crop and Food Products of Honeybees and Stingless Bees.</title>
        <authorList>
            <person name="Tamarit D."/>
            <person name="Ellegaard K.M."/>
            <person name="Wikander J."/>
            <person name="Olofsson T."/>
            <person name="Vasquez A."/>
            <person name="Andersson S.G."/>
        </authorList>
    </citation>
    <scope>NUCLEOTIDE SEQUENCE [LARGE SCALE GENOMIC DNA]</scope>
    <source>
        <strain evidence="8 9">LAla</strain>
    </source>
</reference>
<gene>
    <name evidence="8" type="primary">dkgA1</name>
    <name evidence="8" type="ORF">RZ72_06840</name>
</gene>
<accession>A0A0C3AER9</accession>
<dbReference type="PROSITE" id="PS00062">
    <property type="entry name" value="ALDOKETO_REDUCTASE_2"/>
    <property type="match status" value="1"/>
</dbReference>
<evidence type="ECO:0000256" key="5">
    <source>
        <dbReference type="PIRSR" id="PIRSR000097-2"/>
    </source>
</evidence>
<keyword evidence="3" id="KW-0560">Oxidoreductase</keyword>
<dbReference type="EMBL" id="JXCZ01000007">
    <property type="protein sequence ID" value="KOY79630.1"/>
    <property type="molecule type" value="Genomic_DNA"/>
</dbReference>
<evidence type="ECO:0000259" key="7">
    <source>
        <dbReference type="Pfam" id="PF00248"/>
    </source>
</evidence>
<dbReference type="FunFam" id="3.20.20.100:FF:000002">
    <property type="entry name" value="2,5-diketo-D-gluconic acid reductase A"/>
    <property type="match status" value="1"/>
</dbReference>
<feature type="binding site" evidence="5">
    <location>
        <position position="112"/>
    </location>
    <ligand>
        <name>substrate</name>
    </ligand>
</feature>
<dbReference type="GO" id="GO:0016616">
    <property type="term" value="F:oxidoreductase activity, acting on the CH-OH group of donors, NAD or NADP as acceptor"/>
    <property type="evidence" value="ECO:0007669"/>
    <property type="project" value="UniProtKB-ARBA"/>
</dbReference>
<feature type="domain" description="NADP-dependent oxidoreductase" evidence="7">
    <location>
        <begin position="21"/>
        <end position="262"/>
    </location>
</feature>
<dbReference type="CDD" id="cd19071">
    <property type="entry name" value="AKR_AKR1-5-like"/>
    <property type="match status" value="1"/>
</dbReference>
<dbReference type="PROSITE" id="PS00798">
    <property type="entry name" value="ALDOKETO_REDUCTASE_1"/>
    <property type="match status" value="1"/>
</dbReference>
<comment type="caution">
    <text evidence="8">The sequence shown here is derived from an EMBL/GenBank/DDBJ whole genome shotgun (WGS) entry which is preliminary data.</text>
</comment>
<dbReference type="PRINTS" id="PR00069">
    <property type="entry name" value="ALDKETRDTASE"/>
</dbReference>
<protein>
    <submittedName>
        <fullName evidence="8">2,5-didehydrogluconate reductase</fullName>
    </submittedName>
</protein>
<dbReference type="PANTHER" id="PTHR43827:SF3">
    <property type="entry name" value="NADP-DEPENDENT OXIDOREDUCTASE DOMAIN-CONTAINING PROTEIN"/>
    <property type="match status" value="1"/>
</dbReference>
<dbReference type="InterPro" id="IPR020471">
    <property type="entry name" value="AKR"/>
</dbReference>
<evidence type="ECO:0000256" key="1">
    <source>
        <dbReference type="ARBA" id="ARBA00007905"/>
    </source>
</evidence>
<dbReference type="SUPFAM" id="SSF51430">
    <property type="entry name" value="NAD(P)-linked oxidoreductase"/>
    <property type="match status" value="1"/>
</dbReference>
<organism evidence="8 9">
    <name type="scientific">Apilactobacillus kunkeei</name>
    <dbReference type="NCBI Taxonomy" id="148814"/>
    <lineage>
        <taxon>Bacteria</taxon>
        <taxon>Bacillati</taxon>
        <taxon>Bacillota</taxon>
        <taxon>Bacilli</taxon>
        <taxon>Lactobacillales</taxon>
        <taxon>Lactobacillaceae</taxon>
        <taxon>Apilactobacillus</taxon>
    </lineage>
</organism>
<dbReference type="Pfam" id="PF00248">
    <property type="entry name" value="Aldo_ket_red"/>
    <property type="match status" value="1"/>
</dbReference>
<dbReference type="PATRIC" id="fig|148814.19.peg.180"/>
<sequence length="285" mass="32524">MPNSIKDTVKLRDGNQMPVEGFGTYKLADQDSMDAAIKSAYEAGYRLFDTAQFYNNEELLGNSIKKLQINRNEIFITTKIPEPKQGYQSTLDAIDESLAKLQTDYIDLLLVHWPVRSHFFETWRAFEDAKKAGKVKSIGVSNYHQTHLDLLKTKANEMPVVNQIEVHPYLSQKSMLKANEDEGIVTQAWSPMGRGATLNDDTIQEIAKAHGKSSAQIILRWHLQNGVTIIPKSSTPQRVAENADLYDFELSDHEMKLIDDLNQDFRTGDDPEVVYEIEHQYPRHK</sequence>
<dbReference type="Proteomes" id="UP000037749">
    <property type="component" value="Unassembled WGS sequence"/>
</dbReference>
<dbReference type="InterPro" id="IPR018170">
    <property type="entry name" value="Aldo/ket_reductase_CS"/>
</dbReference>
<dbReference type="InterPro" id="IPR036812">
    <property type="entry name" value="NAD(P)_OxRdtase_dom_sf"/>
</dbReference>
<dbReference type="PANTHER" id="PTHR43827">
    <property type="entry name" value="2,5-DIKETO-D-GLUCONIC ACID REDUCTASE"/>
    <property type="match status" value="1"/>
</dbReference>
<dbReference type="Gene3D" id="3.20.20.100">
    <property type="entry name" value="NADP-dependent oxidoreductase domain"/>
    <property type="match status" value="1"/>
</dbReference>
<keyword evidence="2" id="KW-0521">NADP</keyword>
<evidence type="ECO:0000313" key="8">
    <source>
        <dbReference type="EMBL" id="KOY79630.1"/>
    </source>
</evidence>
<evidence type="ECO:0000256" key="6">
    <source>
        <dbReference type="PIRSR" id="PIRSR000097-3"/>
    </source>
</evidence>
<evidence type="ECO:0000256" key="2">
    <source>
        <dbReference type="ARBA" id="ARBA00022857"/>
    </source>
</evidence>
<feature type="site" description="Lowers pKa of active site Tyr" evidence="6">
    <location>
        <position position="79"/>
    </location>
</feature>
<dbReference type="InterPro" id="IPR023210">
    <property type="entry name" value="NADP_OxRdtase_dom"/>
</dbReference>
<evidence type="ECO:0000256" key="3">
    <source>
        <dbReference type="ARBA" id="ARBA00023002"/>
    </source>
</evidence>
<name>A0A0C3AER9_9LACO</name>
<evidence type="ECO:0000313" key="9">
    <source>
        <dbReference type="Proteomes" id="UP000037749"/>
    </source>
</evidence>
<dbReference type="AlphaFoldDB" id="A0A0C3AER9"/>
<dbReference type="RefSeq" id="WP_034534125.1">
    <property type="nucleotide sequence ID" value="NZ_CP128865.1"/>
</dbReference>
<dbReference type="PIRSF" id="PIRSF000097">
    <property type="entry name" value="AKR"/>
    <property type="match status" value="1"/>
</dbReference>
<feature type="active site" description="Proton donor" evidence="4">
    <location>
        <position position="54"/>
    </location>
</feature>
<proteinExistence type="inferred from homology"/>
<comment type="similarity">
    <text evidence="1">Belongs to the aldo/keto reductase family.</text>
</comment>
<evidence type="ECO:0000256" key="4">
    <source>
        <dbReference type="PIRSR" id="PIRSR000097-1"/>
    </source>
</evidence>